<organism evidence="4 5">
    <name type="scientific">Solibaculum mannosilyticum</name>
    <dbReference type="NCBI Taxonomy" id="2780922"/>
    <lineage>
        <taxon>Bacteria</taxon>
        <taxon>Bacillati</taxon>
        <taxon>Bacillota</taxon>
        <taxon>Clostridia</taxon>
        <taxon>Eubacteriales</taxon>
        <taxon>Oscillospiraceae</taxon>
        <taxon>Solibaculum</taxon>
    </lineage>
</organism>
<comment type="similarity">
    <text evidence="1">Belongs to the bacterial sugar transferase family.</text>
</comment>
<dbReference type="KEGG" id="sman:C12CBH8_08210"/>
<dbReference type="PANTHER" id="PTHR30576">
    <property type="entry name" value="COLANIC BIOSYNTHESIS UDP-GLUCOSE LIPID CARRIER TRANSFERASE"/>
    <property type="match status" value="1"/>
</dbReference>
<evidence type="ECO:0000313" key="5">
    <source>
        <dbReference type="Proteomes" id="UP000593890"/>
    </source>
</evidence>
<keyword evidence="4" id="KW-0808">Transferase</keyword>
<sequence length="212" mass="24511">MYRIVKRCLDFALAFFLVLLTLVPMGILYVLIHLESSGSPIFVQNRTGLHGKVFHMYKFRSMVASNDIYDFKQENKYTKLGKILRKTSLDELPQLFNVLKGDMSFIGPRPWIPDYYERFNEEQKHRVDVLPGITGLAQCKGRNNIPVQEKISYDLEYVDHLSFGMDLKVFFLTMKALFTKEGADLPKSGIHEELVALERQNRKETGEDLIAV</sequence>
<dbReference type="Proteomes" id="UP000593890">
    <property type="component" value="Chromosome"/>
</dbReference>
<dbReference type="EMBL" id="AP023321">
    <property type="protein sequence ID" value="BCI60182.1"/>
    <property type="molecule type" value="Genomic_DNA"/>
</dbReference>
<dbReference type="AlphaFoldDB" id="A0A7I8D373"/>
<dbReference type="GO" id="GO:0016780">
    <property type="term" value="F:phosphotransferase activity, for other substituted phosphate groups"/>
    <property type="evidence" value="ECO:0007669"/>
    <property type="project" value="TreeGrafter"/>
</dbReference>
<keyword evidence="2" id="KW-0812">Transmembrane</keyword>
<keyword evidence="2" id="KW-1133">Transmembrane helix</keyword>
<dbReference type="InterPro" id="IPR003362">
    <property type="entry name" value="Bact_transf"/>
</dbReference>
<accession>A0A7I8D373</accession>
<evidence type="ECO:0000256" key="2">
    <source>
        <dbReference type="SAM" id="Phobius"/>
    </source>
</evidence>
<evidence type="ECO:0000313" key="4">
    <source>
        <dbReference type="EMBL" id="BCI60182.1"/>
    </source>
</evidence>
<reference evidence="5" key="1">
    <citation type="submission" date="2020-07" db="EMBL/GenBank/DDBJ databases">
        <title>Complete genome sequencing of Clostridia bacterium strain 12CBH8.</title>
        <authorList>
            <person name="Sakamoto M."/>
            <person name="Murakami T."/>
            <person name="Mori H."/>
        </authorList>
    </citation>
    <scope>NUCLEOTIDE SEQUENCE [LARGE SCALE GENOMIC DNA]</scope>
    <source>
        <strain evidence="5">12CBH8</strain>
    </source>
</reference>
<gene>
    <name evidence="4" type="ORF">C12CBH8_08210</name>
</gene>
<feature type="transmembrane region" description="Helical" evidence="2">
    <location>
        <begin position="12"/>
        <end position="32"/>
    </location>
</feature>
<dbReference type="Pfam" id="PF02397">
    <property type="entry name" value="Bac_transf"/>
    <property type="match status" value="1"/>
</dbReference>
<proteinExistence type="inferred from homology"/>
<keyword evidence="2" id="KW-0472">Membrane</keyword>
<evidence type="ECO:0000259" key="3">
    <source>
        <dbReference type="Pfam" id="PF02397"/>
    </source>
</evidence>
<dbReference type="PANTHER" id="PTHR30576:SF0">
    <property type="entry name" value="UNDECAPRENYL-PHOSPHATE N-ACETYLGALACTOSAMINYL 1-PHOSPHATE TRANSFERASE-RELATED"/>
    <property type="match status" value="1"/>
</dbReference>
<evidence type="ECO:0000256" key="1">
    <source>
        <dbReference type="ARBA" id="ARBA00006464"/>
    </source>
</evidence>
<feature type="domain" description="Bacterial sugar transferase" evidence="3">
    <location>
        <begin position="6"/>
        <end position="178"/>
    </location>
</feature>
<protein>
    <submittedName>
        <fullName evidence="4">Sugar transferase</fullName>
    </submittedName>
</protein>
<dbReference type="RefSeq" id="WP_141682417.1">
    <property type="nucleotide sequence ID" value="NZ_AP023321.1"/>
</dbReference>
<keyword evidence="5" id="KW-1185">Reference proteome</keyword>
<name>A0A7I8D373_9FIRM</name>